<dbReference type="InterPro" id="IPR004525">
    <property type="entry name" value="EpmA"/>
</dbReference>
<feature type="domain" description="Aminoacyl-transfer RNA synthetases class-II family profile" evidence="6">
    <location>
        <begin position="18"/>
        <end position="320"/>
    </location>
</feature>
<dbReference type="GO" id="GO:0005829">
    <property type="term" value="C:cytosol"/>
    <property type="evidence" value="ECO:0007669"/>
    <property type="project" value="TreeGrafter"/>
</dbReference>
<protein>
    <recommendedName>
        <fullName evidence="6">Aminoacyl-transfer RNA synthetases class-II family profile domain-containing protein</fullName>
    </recommendedName>
</protein>
<dbReference type="FunFam" id="3.30.930.10:FF:000017">
    <property type="entry name" value="Elongation factor P--(R)-beta-lysine ligase"/>
    <property type="match status" value="1"/>
</dbReference>
<dbReference type="InterPro" id="IPR004364">
    <property type="entry name" value="Aa-tRNA-synt_II"/>
</dbReference>
<gene>
    <name evidence="7" type="ORF">TPSD3_12410</name>
</gene>
<reference evidence="7 8" key="1">
    <citation type="submission" date="2016-12" db="EMBL/GenBank/DDBJ databases">
        <title>Thioflexothrix psekupsii D3 genome sequencing and assembly.</title>
        <authorList>
            <person name="Fomenkov A."/>
            <person name="Vincze T."/>
            <person name="Grabovich M."/>
            <person name="Anton B.P."/>
            <person name="Dubinina G."/>
            <person name="Orlova M."/>
            <person name="Belousova E."/>
            <person name="Roberts R.J."/>
        </authorList>
    </citation>
    <scope>NUCLEOTIDE SEQUENCE [LARGE SCALE GENOMIC DNA]</scope>
    <source>
        <strain evidence="7">D3</strain>
    </source>
</reference>
<dbReference type="SUPFAM" id="SSF55681">
    <property type="entry name" value="Class II aaRS and biotin synthetases"/>
    <property type="match status" value="1"/>
</dbReference>
<dbReference type="EMBL" id="MSLT01000019">
    <property type="protein sequence ID" value="OUD12935.1"/>
    <property type="molecule type" value="Genomic_DNA"/>
</dbReference>
<dbReference type="OrthoDB" id="9802326at2"/>
<proteinExistence type="predicted"/>
<dbReference type="RefSeq" id="WP_086488876.1">
    <property type="nucleotide sequence ID" value="NZ_MSLT01000019.1"/>
</dbReference>
<evidence type="ECO:0000313" key="7">
    <source>
        <dbReference type="EMBL" id="OUD12935.1"/>
    </source>
</evidence>
<dbReference type="Proteomes" id="UP000194798">
    <property type="component" value="Unassembled WGS sequence"/>
</dbReference>
<evidence type="ECO:0000256" key="2">
    <source>
        <dbReference type="ARBA" id="ARBA00022598"/>
    </source>
</evidence>
<evidence type="ECO:0000313" key="8">
    <source>
        <dbReference type="Proteomes" id="UP000194798"/>
    </source>
</evidence>
<dbReference type="GO" id="GO:0000049">
    <property type="term" value="F:tRNA binding"/>
    <property type="evidence" value="ECO:0007669"/>
    <property type="project" value="TreeGrafter"/>
</dbReference>
<accession>A0A251X5W5</accession>
<dbReference type="Gene3D" id="3.30.930.10">
    <property type="entry name" value="Bira Bifunctional Protein, Domain 2"/>
    <property type="match status" value="1"/>
</dbReference>
<dbReference type="PANTHER" id="PTHR42918:SF6">
    <property type="entry name" value="ELONGATION FACTOR P--(R)-BETA-LYSINE LIGASE"/>
    <property type="match status" value="1"/>
</dbReference>
<sequence length="324" mass="37096">MTDHCLLRWQPTASLAAIRARAQLYAAIRHFFATRHVLEVETPILSCAAVPEPAIAPFFTHYHAPDASVKTFFLHTSPELPMKRLLAAGMGAIYQITKVFRDGEQGYRHNPEFSLLEWYHPHWNQYELLQEIDELLQLTLHCPPAEILSYKNAFSHYLNCCPVSTPLHELQKMAENSGYYQAQNLSRSACLQFLMNQHIEPFLGQECPLFLIDFPAEQAALARKKEDNPDYAARFEVYYRGIELANGFEELTDPKEQRERFLADLATRQQQQQPLFPLDERFLMALQVGLPSCSGVALGLDRLLMLQLGTDHIHDVLTFPINEA</sequence>
<organism evidence="7 8">
    <name type="scientific">Thioflexithrix psekupsensis</name>
    <dbReference type="NCBI Taxonomy" id="1570016"/>
    <lineage>
        <taxon>Bacteria</taxon>
        <taxon>Pseudomonadati</taxon>
        <taxon>Pseudomonadota</taxon>
        <taxon>Gammaproteobacteria</taxon>
        <taxon>Thiotrichales</taxon>
        <taxon>Thioflexithrix</taxon>
    </lineage>
</organism>
<dbReference type="GO" id="GO:0005524">
    <property type="term" value="F:ATP binding"/>
    <property type="evidence" value="ECO:0007669"/>
    <property type="project" value="UniProtKB-KW"/>
</dbReference>
<dbReference type="InterPro" id="IPR018149">
    <property type="entry name" value="Lys-tRNA-synth_II_C"/>
</dbReference>
<dbReference type="InterPro" id="IPR006195">
    <property type="entry name" value="aa-tRNA-synth_II"/>
</dbReference>
<evidence type="ECO:0000256" key="4">
    <source>
        <dbReference type="ARBA" id="ARBA00022840"/>
    </source>
</evidence>
<dbReference type="Pfam" id="PF00152">
    <property type="entry name" value="tRNA-synt_2"/>
    <property type="match status" value="1"/>
</dbReference>
<evidence type="ECO:0000256" key="5">
    <source>
        <dbReference type="ARBA" id="ARBA00052794"/>
    </source>
</evidence>
<name>A0A251X5W5_9GAMM</name>
<comment type="catalytic activity">
    <reaction evidence="5">
        <text>D-beta-lysine + L-lysyl-[protein] + ATP = N(6)-((3R)-3,6-diaminohexanoyl)-L-lysyl-[protein] + AMP + diphosphate + H(+)</text>
        <dbReference type="Rhea" id="RHEA:83435"/>
        <dbReference type="Rhea" id="RHEA-COMP:9752"/>
        <dbReference type="Rhea" id="RHEA-COMP:20131"/>
        <dbReference type="ChEBI" id="CHEBI:15378"/>
        <dbReference type="ChEBI" id="CHEBI:29969"/>
        <dbReference type="ChEBI" id="CHEBI:30616"/>
        <dbReference type="ChEBI" id="CHEBI:33019"/>
        <dbReference type="ChEBI" id="CHEBI:84138"/>
        <dbReference type="ChEBI" id="CHEBI:156053"/>
        <dbReference type="ChEBI" id="CHEBI:456215"/>
    </reaction>
    <physiologicalReaction direction="left-to-right" evidence="5">
        <dbReference type="Rhea" id="RHEA:83436"/>
    </physiologicalReaction>
</comment>
<dbReference type="NCBIfam" id="NF006828">
    <property type="entry name" value="PRK09350.1"/>
    <property type="match status" value="1"/>
</dbReference>
<evidence type="ECO:0000259" key="6">
    <source>
        <dbReference type="PROSITE" id="PS50862"/>
    </source>
</evidence>
<evidence type="ECO:0000256" key="3">
    <source>
        <dbReference type="ARBA" id="ARBA00022741"/>
    </source>
</evidence>
<keyword evidence="3" id="KW-0547">Nucleotide-binding</keyword>
<dbReference type="PROSITE" id="PS50862">
    <property type="entry name" value="AA_TRNA_LIGASE_II"/>
    <property type="match status" value="1"/>
</dbReference>
<keyword evidence="8" id="KW-1185">Reference proteome</keyword>
<comment type="caution">
    <text evidence="7">The sequence shown here is derived from an EMBL/GenBank/DDBJ whole genome shotgun (WGS) entry which is preliminary data.</text>
</comment>
<keyword evidence="2" id="KW-0436">Ligase</keyword>
<evidence type="ECO:0000256" key="1">
    <source>
        <dbReference type="ARBA" id="ARBA00011738"/>
    </source>
</evidence>
<dbReference type="NCBIfam" id="TIGR00462">
    <property type="entry name" value="genX"/>
    <property type="match status" value="1"/>
</dbReference>
<dbReference type="AlphaFoldDB" id="A0A251X5W5"/>
<dbReference type="GO" id="GO:0004824">
    <property type="term" value="F:lysine-tRNA ligase activity"/>
    <property type="evidence" value="ECO:0007669"/>
    <property type="project" value="InterPro"/>
</dbReference>
<comment type="subunit">
    <text evidence="1">Homodimer.</text>
</comment>
<dbReference type="GO" id="GO:0006430">
    <property type="term" value="P:lysyl-tRNA aminoacylation"/>
    <property type="evidence" value="ECO:0007669"/>
    <property type="project" value="InterPro"/>
</dbReference>
<dbReference type="InterPro" id="IPR045864">
    <property type="entry name" value="aa-tRNA-synth_II/BPL/LPL"/>
</dbReference>
<dbReference type="PANTHER" id="PTHR42918">
    <property type="entry name" value="LYSYL-TRNA SYNTHETASE"/>
    <property type="match status" value="1"/>
</dbReference>
<keyword evidence="4" id="KW-0067">ATP-binding</keyword>
<dbReference type="PRINTS" id="PR00982">
    <property type="entry name" value="TRNASYNTHLYS"/>
</dbReference>